<keyword evidence="5" id="KW-1185">Reference proteome</keyword>
<comment type="subcellular location">
    <subcellularLocation>
        <location evidence="1">Cytoplasm</location>
    </subcellularLocation>
</comment>
<dbReference type="Proteomes" id="UP001652627">
    <property type="component" value="Chromosome 3"/>
</dbReference>
<evidence type="ECO:0000256" key="1">
    <source>
        <dbReference type="ARBA" id="ARBA00004496"/>
    </source>
</evidence>
<accession>A0ABM4EBA5</accession>
<evidence type="ECO:0000313" key="5">
    <source>
        <dbReference type="Proteomes" id="UP001652627"/>
    </source>
</evidence>
<dbReference type="Pfam" id="PF04636">
    <property type="entry name" value="PA26"/>
    <property type="match status" value="1"/>
</dbReference>
<dbReference type="InterPro" id="IPR029032">
    <property type="entry name" value="AhpD-like"/>
</dbReference>
<sequence>MEEREGEVRWDGLCSRDAAARAAALDHIGQTVLRRGETVAPAAAATAAAAASARAAAGLLAPGAAARDGLSAALARLLMLSKRCPFRDVRERSETILGRVQELGIRIPRPLGHGPSRFIPEKETIQVGNEDAMMHTLFADSFATLGRLDNVTLVMVFHPQYLESFLKTQHYLLQMDGPLPLHYRHYIGIMAAARHQCSYLVNLHVNDFLHVGGDPKWLNGLENAPQKLQNLGELNKMLAHRPWLITKEHIEQLLKTEENSWSLAELIHAVVLLTHYHSLASFTFGCGISPEIDCEGGHTFRPPSVSNYCICDITNGYHGVDENHASPAGSIPTTESVCEVEALMEKMKQLQECRDEEEASQEEMATRFEREKRESMFVCSSEDEESAPARDVSRHFEDTSYGYKDFSRHGMHVPTFRVQDYSWEDHGYSLVNRLYPDVGQLLDEKFHIAYNLTYNTMAMHKDVDTSMLRRAIWNYIHCMFGIRYDDYDYGEINQLLDRSFKVYIKTVVCTPEKTTKRMYDSFWRQFEHSEKVHVNLLLVEARMQAELLYALRAITRYMT</sequence>
<evidence type="ECO:0000256" key="4">
    <source>
        <dbReference type="ARBA" id="ARBA00049242"/>
    </source>
</evidence>
<gene>
    <name evidence="6" type="primary">SESN1</name>
</gene>
<comment type="catalytic activity">
    <reaction evidence="4">
        <text>a hydroperoxide + L-cysteinyl-[protein] = S-hydroxy-L-cysteinyl-[protein] + an alcohol</text>
        <dbReference type="Rhea" id="RHEA:67124"/>
        <dbReference type="Rhea" id="RHEA-COMP:10131"/>
        <dbReference type="Rhea" id="RHEA-COMP:17193"/>
        <dbReference type="ChEBI" id="CHEBI:29950"/>
        <dbReference type="ChEBI" id="CHEBI:30879"/>
        <dbReference type="ChEBI" id="CHEBI:35924"/>
        <dbReference type="ChEBI" id="CHEBI:61973"/>
    </reaction>
    <physiologicalReaction direction="left-to-right" evidence="4">
        <dbReference type="Rhea" id="RHEA:67125"/>
    </physiologicalReaction>
</comment>
<dbReference type="Gene3D" id="1.20.1290.10">
    <property type="entry name" value="AhpD-like"/>
    <property type="match status" value="1"/>
</dbReference>
<name>A0ABM4EBA5_9AVES</name>
<dbReference type="PANTHER" id="PTHR12474">
    <property type="entry name" value="P53 REGULATED PA26 NUCLEAR PROTEIN SESTRIN"/>
    <property type="match status" value="1"/>
</dbReference>
<keyword evidence="3" id="KW-0963">Cytoplasm</keyword>
<dbReference type="GeneID" id="106489671"/>
<dbReference type="RefSeq" id="XP_067149990.1">
    <property type="nucleotide sequence ID" value="XM_067293889.1"/>
</dbReference>
<reference evidence="6" key="1">
    <citation type="submission" date="2025-08" db="UniProtKB">
        <authorList>
            <consortium name="RefSeq"/>
        </authorList>
    </citation>
    <scope>IDENTIFICATION</scope>
    <source>
        <tissue evidence="6">Blood</tissue>
    </source>
</reference>
<comment type="similarity">
    <text evidence="2">Belongs to the sestrin family.</text>
</comment>
<protein>
    <submittedName>
        <fullName evidence="6">Sestrin-1 isoform X1</fullName>
    </submittedName>
</protein>
<evidence type="ECO:0000256" key="3">
    <source>
        <dbReference type="ARBA" id="ARBA00022490"/>
    </source>
</evidence>
<dbReference type="PANTHER" id="PTHR12474:SF3">
    <property type="entry name" value="SESTRIN-1"/>
    <property type="match status" value="1"/>
</dbReference>
<evidence type="ECO:0000256" key="2">
    <source>
        <dbReference type="ARBA" id="ARBA00008350"/>
    </source>
</evidence>
<evidence type="ECO:0000313" key="6">
    <source>
        <dbReference type="RefSeq" id="XP_067149990.1"/>
    </source>
</evidence>
<proteinExistence type="inferred from homology"/>
<dbReference type="InterPro" id="IPR006730">
    <property type="entry name" value="Sestrin"/>
</dbReference>
<organism evidence="5 6">
    <name type="scientific">Apteryx mantelli</name>
    <name type="common">North Island brown kiwi</name>
    <dbReference type="NCBI Taxonomy" id="2696672"/>
    <lineage>
        <taxon>Eukaryota</taxon>
        <taxon>Metazoa</taxon>
        <taxon>Chordata</taxon>
        <taxon>Craniata</taxon>
        <taxon>Vertebrata</taxon>
        <taxon>Euteleostomi</taxon>
        <taxon>Archelosauria</taxon>
        <taxon>Archosauria</taxon>
        <taxon>Dinosauria</taxon>
        <taxon>Saurischia</taxon>
        <taxon>Theropoda</taxon>
        <taxon>Coelurosauria</taxon>
        <taxon>Aves</taxon>
        <taxon>Palaeognathae</taxon>
        <taxon>Apterygiformes</taxon>
        <taxon>Apterygidae</taxon>
        <taxon>Apteryx</taxon>
    </lineage>
</organism>
<dbReference type="SUPFAM" id="SSF69118">
    <property type="entry name" value="AhpD-like"/>
    <property type="match status" value="1"/>
</dbReference>